<accession>A0A5N4EIP1</accession>
<protein>
    <submittedName>
        <fullName evidence="2">Uncharacterized protein</fullName>
    </submittedName>
</protein>
<name>A0A5N4EIP1_CAMDR</name>
<sequence>MCPIPTTALPQSHVGPVEGPGVTCHNLPPTTLRRNSEDDSSSQHCGKRPQRSDIVCHQDRNPLLLKVSTHSPHSLLPPGGQGRPLVEKRCKAVNYLPVEAITNSENRILQAWEARPCVQ</sequence>
<gene>
    <name evidence="2" type="ORF">Cadr_000000918</name>
</gene>
<proteinExistence type="predicted"/>
<organism evidence="2 3">
    <name type="scientific">Camelus dromedarius</name>
    <name type="common">Dromedary</name>
    <name type="synonym">Arabian camel</name>
    <dbReference type="NCBI Taxonomy" id="9838"/>
    <lineage>
        <taxon>Eukaryota</taxon>
        <taxon>Metazoa</taxon>
        <taxon>Chordata</taxon>
        <taxon>Craniata</taxon>
        <taxon>Vertebrata</taxon>
        <taxon>Euteleostomi</taxon>
        <taxon>Mammalia</taxon>
        <taxon>Eutheria</taxon>
        <taxon>Laurasiatheria</taxon>
        <taxon>Artiodactyla</taxon>
        <taxon>Tylopoda</taxon>
        <taxon>Camelidae</taxon>
        <taxon>Camelus</taxon>
    </lineage>
</organism>
<evidence type="ECO:0000313" key="2">
    <source>
        <dbReference type="EMBL" id="KAB1283373.1"/>
    </source>
</evidence>
<evidence type="ECO:0000256" key="1">
    <source>
        <dbReference type="SAM" id="MobiDB-lite"/>
    </source>
</evidence>
<feature type="region of interest" description="Disordered" evidence="1">
    <location>
        <begin position="1"/>
        <end position="52"/>
    </location>
</feature>
<dbReference type="EMBL" id="JWIN03000001">
    <property type="protein sequence ID" value="KAB1283373.1"/>
    <property type="molecule type" value="Genomic_DNA"/>
</dbReference>
<dbReference type="Proteomes" id="UP000299084">
    <property type="component" value="Unassembled WGS sequence"/>
</dbReference>
<keyword evidence="3" id="KW-1185">Reference proteome</keyword>
<comment type="caution">
    <text evidence="2">The sequence shown here is derived from an EMBL/GenBank/DDBJ whole genome shotgun (WGS) entry which is preliminary data.</text>
</comment>
<evidence type="ECO:0000313" key="3">
    <source>
        <dbReference type="Proteomes" id="UP000299084"/>
    </source>
</evidence>
<dbReference type="AlphaFoldDB" id="A0A5N4EIP1"/>
<reference evidence="2 3" key="1">
    <citation type="journal article" date="2019" name="Mol. Ecol. Resour.">
        <title>Improving Illumina assemblies with Hi-C and long reads: an example with the North African dromedary.</title>
        <authorList>
            <person name="Elbers J.P."/>
            <person name="Rogers M.F."/>
            <person name="Perelman P.L."/>
            <person name="Proskuryakova A.A."/>
            <person name="Serdyukova N.A."/>
            <person name="Johnson W.E."/>
            <person name="Horin P."/>
            <person name="Corander J."/>
            <person name="Murphy D."/>
            <person name="Burger P.A."/>
        </authorList>
    </citation>
    <scope>NUCLEOTIDE SEQUENCE [LARGE SCALE GENOMIC DNA]</scope>
    <source>
        <strain evidence="2">Drom800</strain>
        <tissue evidence="2">Blood</tissue>
    </source>
</reference>